<accession>A0A2H0XB26</accession>
<keyword evidence="1" id="KW-0812">Transmembrane</keyword>
<evidence type="ECO:0000313" key="4">
    <source>
        <dbReference type="Proteomes" id="UP000231252"/>
    </source>
</evidence>
<dbReference type="GO" id="GO:0006355">
    <property type="term" value="P:regulation of DNA-templated transcription"/>
    <property type="evidence" value="ECO:0007669"/>
    <property type="project" value="InterPro"/>
</dbReference>
<dbReference type="AlphaFoldDB" id="A0A2H0XB26"/>
<feature type="domain" description="HTH merR-type" evidence="2">
    <location>
        <begin position="27"/>
        <end position="84"/>
    </location>
</feature>
<organism evidence="3 4">
    <name type="scientific">candidate division WWE3 bacterium CG08_land_8_20_14_0_20_41_10</name>
    <dbReference type="NCBI Taxonomy" id="1975085"/>
    <lineage>
        <taxon>Bacteria</taxon>
        <taxon>Katanobacteria</taxon>
    </lineage>
</organism>
<evidence type="ECO:0000313" key="3">
    <source>
        <dbReference type="EMBL" id="PIS22061.1"/>
    </source>
</evidence>
<dbReference type="Pfam" id="PF13411">
    <property type="entry name" value="MerR_1"/>
    <property type="match status" value="1"/>
</dbReference>
<proteinExistence type="predicted"/>
<dbReference type="GO" id="GO:0003677">
    <property type="term" value="F:DNA binding"/>
    <property type="evidence" value="ECO:0007669"/>
    <property type="project" value="InterPro"/>
</dbReference>
<dbReference type="SUPFAM" id="SSF46955">
    <property type="entry name" value="Putative DNA-binding domain"/>
    <property type="match status" value="1"/>
</dbReference>
<gene>
    <name evidence="3" type="ORF">COT50_03900</name>
</gene>
<sequence length="221" mass="24841">MEELLSIEKFIELAVKKGVDFGKGDPYNRLRYYTKLGLLPHMQRKVNGSEVTGHYPASAMDTLLEIEKLKGLGLSNEAVAKKIRGLSANTGANAIKVARILTPSPKILKITLFVLFCLTVFAGLGFLPIGKSKSDLIKRTLELDKKYLTDSGTTYVPKDQSRVYIKSESVKLNSRINITFNQNYSPAVRYWISSKVPFEGFYLELDAPTSYDAEFSWWISN</sequence>
<dbReference type="EMBL" id="PEYU01000088">
    <property type="protein sequence ID" value="PIS22061.1"/>
    <property type="molecule type" value="Genomic_DNA"/>
</dbReference>
<dbReference type="InterPro" id="IPR009061">
    <property type="entry name" value="DNA-bd_dom_put_sf"/>
</dbReference>
<keyword evidence="1" id="KW-1133">Transmembrane helix</keyword>
<evidence type="ECO:0000256" key="1">
    <source>
        <dbReference type="SAM" id="Phobius"/>
    </source>
</evidence>
<reference evidence="4" key="1">
    <citation type="submission" date="2017-09" db="EMBL/GenBank/DDBJ databases">
        <title>Depth-based differentiation of microbial function through sediment-hosted aquifers and enrichment of novel symbionts in the deep terrestrial subsurface.</title>
        <authorList>
            <person name="Probst A.J."/>
            <person name="Ladd B."/>
            <person name="Jarett J.K."/>
            <person name="Geller-Mcgrath D.E."/>
            <person name="Sieber C.M.K."/>
            <person name="Emerson J.B."/>
            <person name="Anantharaman K."/>
            <person name="Thomas B.C."/>
            <person name="Malmstrom R."/>
            <person name="Stieglmeier M."/>
            <person name="Klingl A."/>
            <person name="Woyke T."/>
            <person name="Ryan C.M."/>
            <person name="Banfield J.F."/>
        </authorList>
    </citation>
    <scope>NUCLEOTIDE SEQUENCE [LARGE SCALE GENOMIC DNA]</scope>
</reference>
<evidence type="ECO:0000259" key="2">
    <source>
        <dbReference type="Pfam" id="PF13411"/>
    </source>
</evidence>
<name>A0A2H0XB26_UNCKA</name>
<keyword evidence="1" id="KW-0472">Membrane</keyword>
<dbReference type="InterPro" id="IPR000551">
    <property type="entry name" value="MerR-type_HTH_dom"/>
</dbReference>
<dbReference type="Gene3D" id="1.10.1660.10">
    <property type="match status" value="1"/>
</dbReference>
<protein>
    <recommendedName>
        <fullName evidence="2">HTH merR-type domain-containing protein</fullName>
    </recommendedName>
</protein>
<comment type="caution">
    <text evidence="3">The sequence shown here is derived from an EMBL/GenBank/DDBJ whole genome shotgun (WGS) entry which is preliminary data.</text>
</comment>
<feature type="transmembrane region" description="Helical" evidence="1">
    <location>
        <begin position="107"/>
        <end position="129"/>
    </location>
</feature>
<dbReference type="Proteomes" id="UP000231252">
    <property type="component" value="Unassembled WGS sequence"/>
</dbReference>